<dbReference type="RefSeq" id="WP_162450265.1">
    <property type="nucleotide sequence ID" value="NZ_WLZY01000003.1"/>
</dbReference>
<dbReference type="Proteomes" id="UP000460435">
    <property type="component" value="Unassembled WGS sequence"/>
</dbReference>
<proteinExistence type="predicted"/>
<evidence type="ECO:0000256" key="1">
    <source>
        <dbReference type="ARBA" id="ARBA00023002"/>
    </source>
</evidence>
<dbReference type="EMBL" id="WLZY01000003">
    <property type="protein sequence ID" value="NDL57575.1"/>
    <property type="molecule type" value="Genomic_DNA"/>
</dbReference>
<gene>
    <name evidence="2" type="ORF">F7O44_10860</name>
</gene>
<accession>A0A7K3M2Q6</accession>
<organism evidence="2 3">
    <name type="scientific">Phytoactinopolyspora mesophila</name>
    <dbReference type="NCBI Taxonomy" id="2650750"/>
    <lineage>
        <taxon>Bacteria</taxon>
        <taxon>Bacillati</taxon>
        <taxon>Actinomycetota</taxon>
        <taxon>Actinomycetes</taxon>
        <taxon>Jiangellales</taxon>
        <taxon>Jiangellaceae</taxon>
        <taxon>Phytoactinopolyspora</taxon>
    </lineage>
</organism>
<dbReference type="PRINTS" id="PR00368">
    <property type="entry name" value="FADPNR"/>
</dbReference>
<comment type="caution">
    <text evidence="2">The sequence shown here is derived from an EMBL/GenBank/DDBJ whole genome shotgun (WGS) entry which is preliminary data.</text>
</comment>
<dbReference type="AlphaFoldDB" id="A0A7K3M2Q6"/>
<sequence>MNTHVETLVIGAGQAGLATAYHLTRQSRECLVLDSNARIGDNWRQQWDSLRLYTPAKYCGLPGMAFPAKPWHYPTKDETADFLELYARRNALPVRLGARVHLVVADGDGFRVDTATGTYAAHNVVVATGTFGRTPEIPEFAPDLDPAITQLHSSEYRRPGQLPAGSVLVVGASHSGHDIAFELVRTRPVILAGRDCGQIPVPLESRRMQALFPLLWFVWGNVVNRRTPMGRRAVRHVRFHGGPALRVRRADLLDAGVERVTQRVVGVKSGKPVLADGRVLEVAAVVWATGFRQRLDWIQPSIEGDGGWPRERRGVVAEVPGLFFCGLSLQWSFRSMLVGGAGDDAAYIAGRIAERAPASVAA</sequence>
<protein>
    <submittedName>
        <fullName evidence="2">FAD-dependent oxidoreductase</fullName>
    </submittedName>
</protein>
<dbReference type="PANTHER" id="PTHR43539">
    <property type="entry name" value="FLAVIN-BINDING MONOOXYGENASE-LIKE PROTEIN (AFU_ORTHOLOGUE AFUA_4G09220)"/>
    <property type="match status" value="1"/>
</dbReference>
<reference evidence="2 3" key="1">
    <citation type="submission" date="2019-11" db="EMBL/GenBank/DDBJ databases">
        <authorList>
            <person name="Li X.-J."/>
            <person name="Feng X.-M."/>
        </authorList>
    </citation>
    <scope>NUCLEOTIDE SEQUENCE [LARGE SCALE GENOMIC DNA]</scope>
    <source>
        <strain evidence="2 3">XMNu-373</strain>
    </source>
</reference>
<dbReference type="GO" id="GO:0004497">
    <property type="term" value="F:monooxygenase activity"/>
    <property type="evidence" value="ECO:0007669"/>
    <property type="project" value="TreeGrafter"/>
</dbReference>
<dbReference type="GO" id="GO:0050660">
    <property type="term" value="F:flavin adenine dinucleotide binding"/>
    <property type="evidence" value="ECO:0007669"/>
    <property type="project" value="TreeGrafter"/>
</dbReference>
<name>A0A7K3M2Q6_9ACTN</name>
<dbReference type="Pfam" id="PF13738">
    <property type="entry name" value="Pyr_redox_3"/>
    <property type="match status" value="1"/>
</dbReference>
<evidence type="ECO:0000313" key="2">
    <source>
        <dbReference type="EMBL" id="NDL57575.1"/>
    </source>
</evidence>
<dbReference type="SUPFAM" id="SSF51905">
    <property type="entry name" value="FAD/NAD(P)-binding domain"/>
    <property type="match status" value="2"/>
</dbReference>
<keyword evidence="3" id="KW-1185">Reference proteome</keyword>
<dbReference type="InterPro" id="IPR036188">
    <property type="entry name" value="FAD/NAD-bd_sf"/>
</dbReference>
<dbReference type="PRINTS" id="PR00469">
    <property type="entry name" value="PNDRDTASEII"/>
</dbReference>
<dbReference type="InterPro" id="IPR050982">
    <property type="entry name" value="Auxin_biosynth/cation_transpt"/>
</dbReference>
<keyword evidence="1" id="KW-0560">Oxidoreductase</keyword>
<dbReference type="PANTHER" id="PTHR43539:SF78">
    <property type="entry name" value="FLAVIN-CONTAINING MONOOXYGENASE"/>
    <property type="match status" value="1"/>
</dbReference>
<evidence type="ECO:0000313" key="3">
    <source>
        <dbReference type="Proteomes" id="UP000460435"/>
    </source>
</evidence>
<dbReference type="Gene3D" id="3.50.50.60">
    <property type="entry name" value="FAD/NAD(P)-binding domain"/>
    <property type="match status" value="1"/>
</dbReference>